<keyword evidence="3" id="KW-0862">Zinc</keyword>
<dbReference type="PANTHER" id="PTHR45931:SF3">
    <property type="entry name" value="RING ZINC FINGER-CONTAINING PROTEIN"/>
    <property type="match status" value="1"/>
</dbReference>
<dbReference type="KEGG" id="hro:HELRODRAFT_153096"/>
<evidence type="ECO:0000313" key="8">
    <source>
        <dbReference type="Proteomes" id="UP000015101"/>
    </source>
</evidence>
<dbReference type="GeneID" id="20197246"/>
<keyword evidence="8" id="KW-1185">Reference proteome</keyword>
<protein>
    <recommendedName>
        <fullName evidence="5">RING-type domain-containing protein</fullName>
    </recommendedName>
</protein>
<dbReference type="PROSITE" id="PS50089">
    <property type="entry name" value="ZF_RING_2"/>
    <property type="match status" value="1"/>
</dbReference>
<accession>T1EKZ6</accession>
<evidence type="ECO:0000256" key="2">
    <source>
        <dbReference type="ARBA" id="ARBA00022771"/>
    </source>
</evidence>
<dbReference type="OrthoDB" id="290834at2759"/>
<reference evidence="7" key="3">
    <citation type="submission" date="2015-06" db="UniProtKB">
        <authorList>
            <consortium name="EnsemblMetazoa"/>
        </authorList>
    </citation>
    <scope>IDENTIFICATION</scope>
</reference>
<evidence type="ECO:0000256" key="1">
    <source>
        <dbReference type="ARBA" id="ARBA00022723"/>
    </source>
</evidence>
<evidence type="ECO:0000256" key="3">
    <source>
        <dbReference type="ARBA" id="ARBA00022833"/>
    </source>
</evidence>
<evidence type="ECO:0000313" key="6">
    <source>
        <dbReference type="EMBL" id="ESN96703.1"/>
    </source>
</evidence>
<dbReference type="InterPro" id="IPR013083">
    <property type="entry name" value="Znf_RING/FYVE/PHD"/>
</dbReference>
<dbReference type="Proteomes" id="UP000015101">
    <property type="component" value="Unassembled WGS sequence"/>
</dbReference>
<dbReference type="OMA" id="GHIECEL"/>
<reference evidence="6 8" key="2">
    <citation type="journal article" date="2013" name="Nature">
        <title>Insights into bilaterian evolution from three spiralian genomes.</title>
        <authorList>
            <person name="Simakov O."/>
            <person name="Marletaz F."/>
            <person name="Cho S.J."/>
            <person name="Edsinger-Gonzales E."/>
            <person name="Havlak P."/>
            <person name="Hellsten U."/>
            <person name="Kuo D.H."/>
            <person name="Larsson T."/>
            <person name="Lv J."/>
            <person name="Arendt D."/>
            <person name="Savage R."/>
            <person name="Osoegawa K."/>
            <person name="de Jong P."/>
            <person name="Grimwood J."/>
            <person name="Chapman J.A."/>
            <person name="Shapiro H."/>
            <person name="Aerts A."/>
            <person name="Otillar R.P."/>
            <person name="Terry A.Y."/>
            <person name="Boore J.L."/>
            <person name="Grigoriev I.V."/>
            <person name="Lindberg D.R."/>
            <person name="Seaver E.C."/>
            <person name="Weisblat D.A."/>
            <person name="Putnam N.H."/>
            <person name="Rokhsar D.S."/>
        </authorList>
    </citation>
    <scope>NUCLEOTIDE SEQUENCE</scope>
</reference>
<evidence type="ECO:0000256" key="4">
    <source>
        <dbReference type="PROSITE-ProRule" id="PRU00175"/>
    </source>
</evidence>
<keyword evidence="1" id="KW-0479">Metal-binding</keyword>
<feature type="domain" description="RING-type" evidence="5">
    <location>
        <begin position="13"/>
        <end position="54"/>
    </location>
</feature>
<dbReference type="Pfam" id="PF13639">
    <property type="entry name" value="zf-RING_2"/>
    <property type="match status" value="1"/>
</dbReference>
<dbReference type="EnsemblMetazoa" id="HelroT153096">
    <property type="protein sequence ID" value="HelroP153096"/>
    <property type="gene ID" value="HelroG153096"/>
</dbReference>
<dbReference type="STRING" id="6412.T1EKZ6"/>
<reference evidence="8" key="1">
    <citation type="submission" date="2012-12" db="EMBL/GenBank/DDBJ databases">
        <authorList>
            <person name="Hellsten U."/>
            <person name="Grimwood J."/>
            <person name="Chapman J.A."/>
            <person name="Shapiro H."/>
            <person name="Aerts A."/>
            <person name="Otillar R.P."/>
            <person name="Terry A.Y."/>
            <person name="Boore J.L."/>
            <person name="Simakov O."/>
            <person name="Marletaz F."/>
            <person name="Cho S.-J."/>
            <person name="Edsinger-Gonzales E."/>
            <person name="Havlak P."/>
            <person name="Kuo D.-H."/>
            <person name="Larsson T."/>
            <person name="Lv J."/>
            <person name="Arendt D."/>
            <person name="Savage R."/>
            <person name="Osoegawa K."/>
            <person name="de Jong P."/>
            <person name="Lindberg D.R."/>
            <person name="Seaver E.C."/>
            <person name="Weisblat D.A."/>
            <person name="Putnam N.H."/>
            <person name="Grigoriev I.V."/>
            <person name="Rokhsar D.S."/>
        </authorList>
    </citation>
    <scope>NUCLEOTIDE SEQUENCE</scope>
</reference>
<dbReference type="EMBL" id="KB097495">
    <property type="protein sequence ID" value="ESN96703.1"/>
    <property type="molecule type" value="Genomic_DNA"/>
</dbReference>
<dbReference type="GO" id="GO:0008270">
    <property type="term" value="F:zinc ion binding"/>
    <property type="evidence" value="ECO:0007669"/>
    <property type="project" value="UniProtKB-KW"/>
</dbReference>
<organism evidence="7 8">
    <name type="scientific">Helobdella robusta</name>
    <name type="common">Californian leech</name>
    <dbReference type="NCBI Taxonomy" id="6412"/>
    <lineage>
        <taxon>Eukaryota</taxon>
        <taxon>Metazoa</taxon>
        <taxon>Spiralia</taxon>
        <taxon>Lophotrochozoa</taxon>
        <taxon>Annelida</taxon>
        <taxon>Clitellata</taxon>
        <taxon>Hirudinea</taxon>
        <taxon>Rhynchobdellida</taxon>
        <taxon>Glossiphoniidae</taxon>
        <taxon>Helobdella</taxon>
    </lineage>
</organism>
<dbReference type="SUPFAM" id="SSF57850">
    <property type="entry name" value="RING/U-box"/>
    <property type="match status" value="1"/>
</dbReference>
<dbReference type="PROSITE" id="PS01359">
    <property type="entry name" value="ZF_PHD_1"/>
    <property type="match status" value="1"/>
</dbReference>
<dbReference type="PANTHER" id="PTHR45931">
    <property type="entry name" value="SI:CH211-59O9.10"/>
    <property type="match status" value="1"/>
</dbReference>
<dbReference type="Gene3D" id="3.30.40.10">
    <property type="entry name" value="Zinc/RING finger domain, C3HC4 (zinc finger)"/>
    <property type="match status" value="1"/>
</dbReference>
<dbReference type="EMBL" id="AMQM01001456">
    <property type="status" value="NOT_ANNOTATED_CDS"/>
    <property type="molecule type" value="Genomic_DNA"/>
</dbReference>
<dbReference type="RefSeq" id="XP_009025822.1">
    <property type="nucleotide sequence ID" value="XM_009027574.1"/>
</dbReference>
<dbReference type="SMART" id="SM00184">
    <property type="entry name" value="RING"/>
    <property type="match status" value="1"/>
</dbReference>
<gene>
    <name evidence="7" type="primary">20197246</name>
    <name evidence="6" type="ORF">HELRODRAFT_153096</name>
</gene>
<keyword evidence="2 4" id="KW-0863">Zinc-finger</keyword>
<dbReference type="eggNOG" id="KOG0800">
    <property type="taxonomic scope" value="Eukaryota"/>
</dbReference>
<name>T1EKZ6_HELRO</name>
<dbReference type="CTD" id="20197246"/>
<dbReference type="InterPro" id="IPR019786">
    <property type="entry name" value="Zinc_finger_PHD-type_CS"/>
</dbReference>
<proteinExistence type="predicted"/>
<dbReference type="InterPro" id="IPR001841">
    <property type="entry name" value="Znf_RING"/>
</dbReference>
<dbReference type="AlphaFoldDB" id="T1EKZ6"/>
<sequence>VPYFKEIAMNDSCTICLDNFEEGHIECELQCGHVYHPHCISDWLKKNYFCPLCRRPFCF</sequence>
<dbReference type="InParanoid" id="T1EKZ6"/>
<dbReference type="HOGENOM" id="CLU_013137_21_5_1"/>
<evidence type="ECO:0000313" key="7">
    <source>
        <dbReference type="EnsemblMetazoa" id="HelroP153096"/>
    </source>
</evidence>
<evidence type="ECO:0000259" key="5">
    <source>
        <dbReference type="PROSITE" id="PS50089"/>
    </source>
</evidence>
<dbReference type="InterPro" id="IPR051834">
    <property type="entry name" value="RING_finger_E3_ligase"/>
</dbReference>